<feature type="compositionally biased region" description="Polar residues" evidence="1">
    <location>
        <begin position="129"/>
        <end position="143"/>
    </location>
</feature>
<reference evidence="2" key="1">
    <citation type="submission" date="2023-07" db="EMBL/GenBank/DDBJ databases">
        <authorList>
            <consortium name="AG Swart"/>
            <person name="Singh M."/>
            <person name="Singh A."/>
            <person name="Seah K."/>
            <person name="Emmerich C."/>
        </authorList>
    </citation>
    <scope>NUCLEOTIDE SEQUENCE</scope>
    <source>
        <strain evidence="2">DP1</strain>
    </source>
</reference>
<dbReference type="Proteomes" id="UP001295684">
    <property type="component" value="Unassembled WGS sequence"/>
</dbReference>
<protein>
    <submittedName>
        <fullName evidence="2">Uncharacterized protein</fullName>
    </submittedName>
</protein>
<organism evidence="2 3">
    <name type="scientific">Euplotes crassus</name>
    <dbReference type="NCBI Taxonomy" id="5936"/>
    <lineage>
        <taxon>Eukaryota</taxon>
        <taxon>Sar</taxon>
        <taxon>Alveolata</taxon>
        <taxon>Ciliophora</taxon>
        <taxon>Intramacronucleata</taxon>
        <taxon>Spirotrichea</taxon>
        <taxon>Hypotrichia</taxon>
        <taxon>Euplotida</taxon>
        <taxon>Euplotidae</taxon>
        <taxon>Moneuplotes</taxon>
    </lineage>
</organism>
<dbReference type="AlphaFoldDB" id="A0AAD1X6C7"/>
<feature type="compositionally biased region" description="Polar residues" evidence="1">
    <location>
        <begin position="1"/>
        <end position="12"/>
    </location>
</feature>
<name>A0AAD1X6C7_EUPCR</name>
<proteinExistence type="predicted"/>
<feature type="region of interest" description="Disordered" evidence="1">
    <location>
        <begin position="129"/>
        <end position="155"/>
    </location>
</feature>
<dbReference type="EMBL" id="CAMPGE010001679">
    <property type="protein sequence ID" value="CAI2360482.1"/>
    <property type="molecule type" value="Genomic_DNA"/>
</dbReference>
<feature type="region of interest" description="Disordered" evidence="1">
    <location>
        <begin position="263"/>
        <end position="287"/>
    </location>
</feature>
<comment type="caution">
    <text evidence="2">The sequence shown here is derived from an EMBL/GenBank/DDBJ whole genome shotgun (WGS) entry which is preliminary data.</text>
</comment>
<evidence type="ECO:0000256" key="1">
    <source>
        <dbReference type="SAM" id="MobiDB-lite"/>
    </source>
</evidence>
<sequence length="402" mass="45902">MNNGRQLQSSPNLEVPYNTEKDMKPNSISRDLAMKRKVYSNPLSRHMRSKSDVNMRVKRPQQAELRRSQIPQVKKAYNFSPSAKKSMTPSAKVLHNNQSGGFSYDNFYDSLKELNEENNGRSNLINLRSSTITQNSSPKISQKSPKHVKPPLNPAIKKNITPVLTLKENKVIPSYFKPKDFDKDLTPGFNPVTKSKSTVGVSPNKPARNLSQSVLMGLMTKSFSKPKERNDTIKKSDVRMSADNLIKFNLNPFRANENKIEEEKVAPTQKRKEKFRNGPTISFKDSSIKNPETIKENEAPKVPIKSPDRTFKLAQKIFSRKVIRKDKLKKHLDTKKLADFKECITTFKTRCSKTPMAPIKKKGFRHKKYTEAYLQNCLTHLKVIKALCVALETDKHKTFGPL</sequence>
<keyword evidence="3" id="KW-1185">Reference proteome</keyword>
<feature type="region of interest" description="Disordered" evidence="1">
    <location>
        <begin position="1"/>
        <end position="64"/>
    </location>
</feature>
<evidence type="ECO:0000313" key="2">
    <source>
        <dbReference type="EMBL" id="CAI2360482.1"/>
    </source>
</evidence>
<accession>A0AAD1X6C7</accession>
<gene>
    <name evidence="2" type="ORF">ECRASSUSDP1_LOCUS1786</name>
</gene>
<evidence type="ECO:0000313" key="3">
    <source>
        <dbReference type="Proteomes" id="UP001295684"/>
    </source>
</evidence>